<feature type="region of interest" description="Disordered" evidence="1">
    <location>
        <begin position="209"/>
        <end position="229"/>
    </location>
</feature>
<keyword evidence="4" id="KW-1185">Reference proteome</keyword>
<reference evidence="3" key="1">
    <citation type="journal article" date="2014" name="Int. J. Syst. Evol. Microbiol.">
        <title>Complete genome sequence of Corynebacterium casei LMG S-19264T (=DSM 44701T), isolated from a smear-ripened cheese.</title>
        <authorList>
            <consortium name="US DOE Joint Genome Institute (JGI-PGF)"/>
            <person name="Walter F."/>
            <person name="Albersmeier A."/>
            <person name="Kalinowski J."/>
            <person name="Ruckert C."/>
        </authorList>
    </citation>
    <scope>NUCLEOTIDE SEQUENCE</scope>
    <source>
        <strain evidence="3">JCM 19831</strain>
    </source>
</reference>
<keyword evidence="2" id="KW-0812">Transmembrane</keyword>
<comment type="caution">
    <text evidence="3">The sequence shown here is derived from an EMBL/GenBank/DDBJ whole genome shotgun (WGS) entry which is preliminary data.</text>
</comment>
<proteinExistence type="predicted"/>
<evidence type="ECO:0000256" key="2">
    <source>
        <dbReference type="SAM" id="Phobius"/>
    </source>
</evidence>
<feature type="transmembrane region" description="Helical" evidence="2">
    <location>
        <begin position="21"/>
        <end position="48"/>
    </location>
</feature>
<keyword evidence="2" id="KW-0472">Membrane</keyword>
<keyword evidence="2" id="KW-1133">Transmembrane helix</keyword>
<name>A0A917TX88_9ACTN</name>
<gene>
    <name evidence="3" type="ORF">GCM10007977_048150</name>
</gene>
<reference evidence="3" key="2">
    <citation type="submission" date="2020-09" db="EMBL/GenBank/DDBJ databases">
        <authorList>
            <person name="Sun Q."/>
            <person name="Ohkuma M."/>
        </authorList>
    </citation>
    <scope>NUCLEOTIDE SEQUENCE</scope>
    <source>
        <strain evidence="3">JCM 19831</strain>
    </source>
</reference>
<evidence type="ECO:0000313" key="4">
    <source>
        <dbReference type="Proteomes" id="UP000642070"/>
    </source>
</evidence>
<feature type="region of interest" description="Disordered" evidence="1">
    <location>
        <begin position="1"/>
        <end position="20"/>
    </location>
</feature>
<organism evidence="3 4">
    <name type="scientific">Dactylosporangium sucinum</name>
    <dbReference type="NCBI Taxonomy" id="1424081"/>
    <lineage>
        <taxon>Bacteria</taxon>
        <taxon>Bacillati</taxon>
        <taxon>Actinomycetota</taxon>
        <taxon>Actinomycetes</taxon>
        <taxon>Micromonosporales</taxon>
        <taxon>Micromonosporaceae</taxon>
        <taxon>Dactylosporangium</taxon>
    </lineage>
</organism>
<dbReference type="EMBL" id="BMPI01000023">
    <property type="protein sequence ID" value="GGM41097.1"/>
    <property type="molecule type" value="Genomic_DNA"/>
</dbReference>
<accession>A0A917TX88</accession>
<dbReference type="AlphaFoldDB" id="A0A917TX88"/>
<sequence>MRTKPPARTRPRPQQQQQQQQRWWVAVAPLVTLIAGGLLGAWIGAAFADPRTDTEKRIDAMEAAEVQRDAEQVVTLTDQARRIRDLLTPVLDGLHTAVPPKAAQPGEAPAQSKADGWKVVTRKAVSDFADPPSAGTAVNIARSSLAAGARQLDLAVDTYAAAVKAPEAERPALLALAGRQRDTAIATWSVGATQLDQLNVDTGHGHQHVFLPSQPGQGAMTADGEQEGK</sequence>
<dbReference type="Proteomes" id="UP000642070">
    <property type="component" value="Unassembled WGS sequence"/>
</dbReference>
<evidence type="ECO:0000256" key="1">
    <source>
        <dbReference type="SAM" id="MobiDB-lite"/>
    </source>
</evidence>
<feature type="compositionally biased region" description="Basic residues" evidence="1">
    <location>
        <begin position="1"/>
        <end position="11"/>
    </location>
</feature>
<protein>
    <submittedName>
        <fullName evidence="3">Uncharacterized protein</fullName>
    </submittedName>
</protein>
<dbReference type="RefSeq" id="WP_190252168.1">
    <property type="nucleotide sequence ID" value="NZ_BMPI01000023.1"/>
</dbReference>
<evidence type="ECO:0000313" key="3">
    <source>
        <dbReference type="EMBL" id="GGM41097.1"/>
    </source>
</evidence>